<dbReference type="Gene3D" id="3.30.700.10">
    <property type="entry name" value="Glycoprotein, Type 4 Pilin"/>
    <property type="match status" value="1"/>
</dbReference>
<evidence type="ECO:0000259" key="1">
    <source>
        <dbReference type="Pfam" id="PF07596"/>
    </source>
</evidence>
<dbReference type="PANTHER" id="PTHR30093">
    <property type="entry name" value="GENERAL SECRETION PATHWAY PROTEIN G"/>
    <property type="match status" value="1"/>
</dbReference>
<dbReference type="NCBIfam" id="TIGR02532">
    <property type="entry name" value="IV_pilin_GFxxxE"/>
    <property type="match status" value="1"/>
</dbReference>
<evidence type="ECO:0000313" key="3">
    <source>
        <dbReference type="Proteomes" id="UP000010798"/>
    </source>
</evidence>
<dbReference type="OrthoDB" id="90977at203682"/>
<dbReference type="HOGENOM" id="CLU_041661_0_0_0"/>
<proteinExistence type="predicted"/>
<accession>L0DA41</accession>
<dbReference type="Proteomes" id="UP000010798">
    <property type="component" value="Chromosome"/>
</dbReference>
<dbReference type="PROSITE" id="PS00409">
    <property type="entry name" value="PROKAR_NTER_METHYL"/>
    <property type="match status" value="1"/>
</dbReference>
<organism evidence="2 3">
    <name type="scientific">Singulisphaera acidiphila (strain ATCC BAA-1392 / DSM 18658 / VKM B-2454 / MOB10)</name>
    <dbReference type="NCBI Taxonomy" id="886293"/>
    <lineage>
        <taxon>Bacteria</taxon>
        <taxon>Pseudomonadati</taxon>
        <taxon>Planctomycetota</taxon>
        <taxon>Planctomycetia</taxon>
        <taxon>Isosphaerales</taxon>
        <taxon>Isosphaeraceae</taxon>
        <taxon>Singulisphaera</taxon>
    </lineage>
</organism>
<dbReference type="Pfam" id="PF07596">
    <property type="entry name" value="SBP_bac_10"/>
    <property type="match status" value="1"/>
</dbReference>
<dbReference type="InterPro" id="IPR012902">
    <property type="entry name" value="N_methyl_site"/>
</dbReference>
<evidence type="ECO:0000313" key="2">
    <source>
        <dbReference type="EMBL" id="AGA26249.1"/>
    </source>
</evidence>
<dbReference type="NCBIfam" id="TIGR04294">
    <property type="entry name" value="pre_pil_HX9DG"/>
    <property type="match status" value="1"/>
</dbReference>
<name>L0DA41_SINAD</name>
<protein>
    <submittedName>
        <fullName evidence="2">Prepilin-type N-terminal cleavage/methylation domain-containing protein</fullName>
    </submittedName>
</protein>
<dbReference type="InterPro" id="IPR011453">
    <property type="entry name" value="DUF1559"/>
</dbReference>
<dbReference type="InterPro" id="IPR027558">
    <property type="entry name" value="Pre_pil_HX9DG_C"/>
</dbReference>
<keyword evidence="3" id="KW-1185">Reference proteome</keyword>
<dbReference type="STRING" id="886293.Sinac_1887"/>
<dbReference type="eggNOG" id="COG2165">
    <property type="taxonomic scope" value="Bacteria"/>
</dbReference>
<dbReference type="SUPFAM" id="SSF54523">
    <property type="entry name" value="Pili subunits"/>
    <property type="match status" value="1"/>
</dbReference>
<reference evidence="2 3" key="1">
    <citation type="submission" date="2012-02" db="EMBL/GenBank/DDBJ databases">
        <title>Complete sequence of chromosome of Singulisphaera acidiphila DSM 18658.</title>
        <authorList>
            <consortium name="US DOE Joint Genome Institute (JGI-PGF)"/>
            <person name="Lucas S."/>
            <person name="Copeland A."/>
            <person name="Lapidus A."/>
            <person name="Glavina del Rio T."/>
            <person name="Dalin E."/>
            <person name="Tice H."/>
            <person name="Bruce D."/>
            <person name="Goodwin L."/>
            <person name="Pitluck S."/>
            <person name="Peters L."/>
            <person name="Ovchinnikova G."/>
            <person name="Chertkov O."/>
            <person name="Kyrpides N."/>
            <person name="Mavromatis K."/>
            <person name="Ivanova N."/>
            <person name="Brettin T."/>
            <person name="Detter J.C."/>
            <person name="Han C."/>
            <person name="Larimer F."/>
            <person name="Land M."/>
            <person name="Hauser L."/>
            <person name="Markowitz V."/>
            <person name="Cheng J.-F."/>
            <person name="Hugenholtz P."/>
            <person name="Woyke T."/>
            <person name="Wu D."/>
            <person name="Tindall B."/>
            <person name="Pomrenke H."/>
            <person name="Brambilla E."/>
            <person name="Klenk H.-P."/>
            <person name="Eisen J.A."/>
        </authorList>
    </citation>
    <scope>NUCLEOTIDE SEQUENCE [LARGE SCALE GENOMIC DNA]</scope>
    <source>
        <strain evidence="3">ATCC BAA-1392 / DSM 18658 / VKM B-2454 / MOB10</strain>
    </source>
</reference>
<dbReference type="EMBL" id="CP003364">
    <property type="protein sequence ID" value="AGA26249.1"/>
    <property type="molecule type" value="Genomic_DNA"/>
</dbReference>
<dbReference type="Pfam" id="PF07963">
    <property type="entry name" value="N_methyl"/>
    <property type="match status" value="1"/>
</dbReference>
<dbReference type="RefSeq" id="WP_015245416.1">
    <property type="nucleotide sequence ID" value="NC_019892.1"/>
</dbReference>
<feature type="domain" description="DUF1559" evidence="1">
    <location>
        <begin position="32"/>
        <end position="334"/>
    </location>
</feature>
<dbReference type="PANTHER" id="PTHR30093:SF2">
    <property type="entry name" value="TYPE II SECRETION SYSTEM PROTEIN H"/>
    <property type="match status" value="1"/>
</dbReference>
<dbReference type="KEGG" id="saci:Sinac_1887"/>
<dbReference type="InterPro" id="IPR045584">
    <property type="entry name" value="Pilin-like"/>
</dbReference>
<dbReference type="AlphaFoldDB" id="L0DA41"/>
<sequence>MMKRSRGFTLIELLVVIAIIAVLIALLLPAVQAAREAARRAQCINNMKQLGLALHNYHSTLDTFPIGEMRPGIGPDGQNGAWQYWSCLALMAPYMEQRAAFSSLNFMYAAPSDPQNTTTLNMTVASFLCPSDGGRDPLIQNNYKASTGTFAKVQRGGGSNGQGQGRATNGLFTVDLCYGVRDCLDGTSNTIAFGEQMGGDGQRGQWSRSDGWGGGVGVWALTADGDPVTGNAQTEFSLYKQMETQCDANGYRKAGVTEANWAGRWWTVGGFELSLFNTIQPPNGPHVMGCRSDCSPDCWPEQNGLAMATSPHPGGSGFLMADGSVRFIKDSVAQQTYMGLGSRNGGEVISSDSY</sequence>
<gene>
    <name evidence="2" type="ordered locus">Sinac_1887</name>
</gene>